<proteinExistence type="predicted"/>
<name>A0A1I7U1B1_9PELO</name>
<evidence type="ECO:0000313" key="1">
    <source>
        <dbReference type="Proteomes" id="UP000095282"/>
    </source>
</evidence>
<organism evidence="1 2">
    <name type="scientific">Caenorhabditis tropicalis</name>
    <dbReference type="NCBI Taxonomy" id="1561998"/>
    <lineage>
        <taxon>Eukaryota</taxon>
        <taxon>Metazoa</taxon>
        <taxon>Ecdysozoa</taxon>
        <taxon>Nematoda</taxon>
        <taxon>Chromadorea</taxon>
        <taxon>Rhabditida</taxon>
        <taxon>Rhabditina</taxon>
        <taxon>Rhabditomorpha</taxon>
        <taxon>Rhabditoidea</taxon>
        <taxon>Rhabditidae</taxon>
        <taxon>Peloderinae</taxon>
        <taxon>Caenorhabditis</taxon>
    </lineage>
</organism>
<reference evidence="2" key="1">
    <citation type="submission" date="2016-11" db="UniProtKB">
        <authorList>
            <consortium name="WormBaseParasite"/>
        </authorList>
    </citation>
    <scope>IDENTIFICATION</scope>
</reference>
<keyword evidence="1" id="KW-1185">Reference proteome</keyword>
<dbReference type="AlphaFoldDB" id="A0A1I7U1B1"/>
<protein>
    <submittedName>
        <fullName evidence="2">Ovule protein</fullName>
    </submittedName>
</protein>
<evidence type="ECO:0000313" key="2">
    <source>
        <dbReference type="WBParaSite" id="Csp11.Scaffold629.g13855.t1"/>
    </source>
</evidence>
<accession>A0A1I7U1B1</accession>
<sequence>MTRRKLQPPIFPVCLRLPHRCGVQVWIFAGEQESMELVLWHIMIVLEPLHKIFNQLIGILFHQCNYIVSRNTF</sequence>
<dbReference type="WBParaSite" id="Csp11.Scaffold629.g13855.t1">
    <property type="protein sequence ID" value="Csp11.Scaffold629.g13855.t1"/>
    <property type="gene ID" value="Csp11.Scaffold629.g13855"/>
</dbReference>
<dbReference type="Proteomes" id="UP000095282">
    <property type="component" value="Unplaced"/>
</dbReference>